<dbReference type="RefSeq" id="WP_013434677.1">
    <property type="nucleotide sequence ID" value="NC_014722.1"/>
</dbReference>
<evidence type="ECO:0000313" key="2">
    <source>
        <dbReference type="Proteomes" id="UP000007437"/>
    </source>
</evidence>
<dbReference type="HOGENOM" id="CLU_760068_0_0_4"/>
<dbReference type="AlphaFoldDB" id="E5APB1"/>
<name>E5APB1_MYCRK</name>
<dbReference type="KEGG" id="brh:RBRH_01218"/>
<dbReference type="EMBL" id="FR687359">
    <property type="protein sequence ID" value="CBW74443.1"/>
    <property type="molecule type" value="Genomic_DNA"/>
</dbReference>
<dbReference type="eggNOG" id="ENOG5033ZHD">
    <property type="taxonomic scope" value="Bacteria"/>
</dbReference>
<organism evidence="1 2">
    <name type="scientific">Mycetohabitans rhizoxinica (strain DSM 19002 / CIP 109453 / HKI 454)</name>
    <name type="common">Paraburkholderia rhizoxinica</name>
    <dbReference type="NCBI Taxonomy" id="882378"/>
    <lineage>
        <taxon>Bacteria</taxon>
        <taxon>Pseudomonadati</taxon>
        <taxon>Pseudomonadota</taxon>
        <taxon>Betaproteobacteria</taxon>
        <taxon>Burkholderiales</taxon>
        <taxon>Burkholderiaceae</taxon>
        <taxon>Mycetohabitans</taxon>
    </lineage>
</organism>
<dbReference type="OrthoDB" id="8590617at2"/>
<protein>
    <recommendedName>
        <fullName evidence="3">DUF4105 domain-containing protein</fullName>
    </recommendedName>
</protein>
<proteinExistence type="predicted"/>
<accession>E5APB1</accession>
<evidence type="ECO:0008006" key="3">
    <source>
        <dbReference type="Google" id="ProtNLM"/>
    </source>
</evidence>
<gene>
    <name evidence="1" type="ordered locus">RBRH_01218</name>
</gene>
<dbReference type="Proteomes" id="UP000007437">
    <property type="component" value="Chromosome"/>
</dbReference>
<reference evidence="1 2" key="1">
    <citation type="journal article" date="2011" name="J. Bacteriol.">
        <title>Complete genome sequence of Burkholderia rhizoxinica, an endosymbiont of Rhizopus microsporus.</title>
        <authorList>
            <person name="Lackner G."/>
            <person name="Moebius N."/>
            <person name="Partida-Martinez L."/>
            <person name="Hertweck C."/>
        </authorList>
    </citation>
    <scope>NUCLEOTIDE SEQUENCE [LARGE SCALE GENOMIC DNA]</scope>
    <source>
        <strain evidence="2">DSM 19002 / CIP 109453 / HKI 454</strain>
    </source>
</reference>
<sequence>MKKFTLPPINVTAPRINWNFPPQISNAPVACPQLPHVDANRKQFTCPHLLYSRVKDLDHHIASLSPDADFIISQLTDDDQIKFSENIEKIRVLKQQVSESKAQADQKLIEYVNRFKLQNIYNHPSDNTEEKRLDRLSVTLSVLGEHFFYQEWENNYAKARRHEIDVKFQLAETYQRLMPTLKEAYLSKFYHNFLNFPSRSRDAAKTMLDWIGARNLHDGFLDNKVEIIISDSFLTHPGSQFGHVAINIGGVIYGRAPAAWDIRGKEAYMEKQQLGRSSIGYVIQLSEEDKIKLFRSVINKIVEDKKYSVLDHSCSIEIVKSFADIGINVVDPRWTVGTIYSPADIDNFLKHSKSVIQVNSYPKN</sequence>
<evidence type="ECO:0000313" key="1">
    <source>
        <dbReference type="EMBL" id="CBW74443.1"/>
    </source>
</evidence>